<dbReference type="InterPro" id="IPR036724">
    <property type="entry name" value="Cobalamin-bd_sf"/>
</dbReference>
<evidence type="ECO:0000313" key="7">
    <source>
        <dbReference type="EMBL" id="VFJ89651.1"/>
    </source>
</evidence>
<dbReference type="GO" id="GO:0004494">
    <property type="term" value="F:methylmalonyl-CoA mutase activity"/>
    <property type="evidence" value="ECO:0007669"/>
    <property type="project" value="TreeGrafter"/>
</dbReference>
<dbReference type="GO" id="GO:0005737">
    <property type="term" value="C:cytoplasm"/>
    <property type="evidence" value="ECO:0007669"/>
    <property type="project" value="TreeGrafter"/>
</dbReference>
<name>A0A450VFZ5_9GAMM</name>
<dbReference type="GO" id="GO:0019678">
    <property type="term" value="P:propionate metabolic process, methylmalonyl pathway"/>
    <property type="evidence" value="ECO:0007669"/>
    <property type="project" value="TreeGrafter"/>
</dbReference>
<dbReference type="PROSITE" id="PS51332">
    <property type="entry name" value="B12_BINDING"/>
    <property type="match status" value="1"/>
</dbReference>
<evidence type="ECO:0000256" key="3">
    <source>
        <dbReference type="ARBA" id="ARBA00022723"/>
    </source>
</evidence>
<evidence type="ECO:0000313" key="8">
    <source>
        <dbReference type="EMBL" id="VFJ96321.1"/>
    </source>
</evidence>
<sequence length="172" mass="18928">MSEFSGQREGRRPRMMVAWIGQDGHDRGAKGAAHGHDLRLCSVCIERLLRLLNESMTQGNNGHRLRRPRLRWAEIGVLFRTPGEVAKQAVENDAHVIGMGAKDPGHATLPPELIKELKGLDREDIMVVVGGVIPAQDYDYLYKHGASAIFGPGTVIPVAAQKVIAELDRRHG</sequence>
<gene>
    <name evidence="8" type="ORF">BECKH772A_GA0070896_101028</name>
    <name evidence="7" type="ORF">BECKH772B_GA0070898_100068</name>
    <name evidence="9" type="ORF">BECKH772C_GA0070978_101408</name>
</gene>
<evidence type="ECO:0000256" key="1">
    <source>
        <dbReference type="ARBA" id="ARBA00001922"/>
    </source>
</evidence>
<dbReference type="GO" id="GO:0046872">
    <property type="term" value="F:metal ion binding"/>
    <property type="evidence" value="ECO:0007669"/>
    <property type="project" value="UniProtKB-KW"/>
</dbReference>
<evidence type="ECO:0000256" key="4">
    <source>
        <dbReference type="ARBA" id="ARBA00023235"/>
    </source>
</evidence>
<dbReference type="Gene3D" id="3.40.50.280">
    <property type="entry name" value="Cobalamin-binding domain"/>
    <property type="match status" value="2"/>
</dbReference>
<dbReference type="PANTHER" id="PTHR48101">
    <property type="entry name" value="METHYLMALONYL-COA MUTASE, MITOCHONDRIAL-RELATED"/>
    <property type="match status" value="1"/>
</dbReference>
<protein>
    <submittedName>
        <fullName evidence="9">Methylmalonyl-CoA mutase C-terminal domain-containing protein</fullName>
    </submittedName>
</protein>
<dbReference type="PANTHER" id="PTHR48101:SF4">
    <property type="entry name" value="METHYLMALONYL-COA MUTASE, MITOCHONDRIAL"/>
    <property type="match status" value="1"/>
</dbReference>
<dbReference type="GO" id="GO:0031419">
    <property type="term" value="F:cobalamin binding"/>
    <property type="evidence" value="ECO:0007669"/>
    <property type="project" value="UniProtKB-KW"/>
</dbReference>
<dbReference type="AlphaFoldDB" id="A0A450VFZ5"/>
<reference evidence="9" key="1">
    <citation type="submission" date="2019-02" db="EMBL/GenBank/DDBJ databases">
        <authorList>
            <person name="Gruber-Vodicka R. H."/>
            <person name="Seah K. B. B."/>
        </authorList>
    </citation>
    <scope>NUCLEOTIDE SEQUENCE</scope>
    <source>
        <strain evidence="9">BECK_SA2B12</strain>
        <strain evidence="8">BECK_SA2B15</strain>
        <strain evidence="7">BECK_SA2B20</strain>
    </source>
</reference>
<dbReference type="InterPro" id="IPR006158">
    <property type="entry name" value="Cobalamin-bd"/>
</dbReference>
<organism evidence="9">
    <name type="scientific">Candidatus Kentrum eta</name>
    <dbReference type="NCBI Taxonomy" id="2126337"/>
    <lineage>
        <taxon>Bacteria</taxon>
        <taxon>Pseudomonadati</taxon>
        <taxon>Pseudomonadota</taxon>
        <taxon>Gammaproteobacteria</taxon>
        <taxon>Candidatus Kentrum</taxon>
    </lineage>
</organism>
<accession>A0A450VFZ5</accession>
<dbReference type="SUPFAM" id="SSF52242">
    <property type="entry name" value="Cobalamin (vitamin B12)-binding domain"/>
    <property type="match status" value="2"/>
</dbReference>
<dbReference type="EMBL" id="CAADFI010000006">
    <property type="protein sequence ID" value="VFJ89651.1"/>
    <property type="molecule type" value="Genomic_DNA"/>
</dbReference>
<evidence type="ECO:0000256" key="5">
    <source>
        <dbReference type="ARBA" id="ARBA00023285"/>
    </source>
</evidence>
<evidence type="ECO:0000256" key="2">
    <source>
        <dbReference type="ARBA" id="ARBA00022628"/>
    </source>
</evidence>
<dbReference type="InterPro" id="IPR006159">
    <property type="entry name" value="Acid_CoA_mut_C"/>
</dbReference>
<keyword evidence="2" id="KW-0846">Cobalamin</keyword>
<feature type="domain" description="B12-binding" evidence="6">
    <location>
        <begin position="12"/>
        <end position="172"/>
    </location>
</feature>
<dbReference type="EMBL" id="CAADFJ010000140">
    <property type="protein sequence ID" value="VFK03685.1"/>
    <property type="molecule type" value="Genomic_DNA"/>
</dbReference>
<proteinExistence type="predicted"/>
<evidence type="ECO:0000313" key="9">
    <source>
        <dbReference type="EMBL" id="VFK03685.1"/>
    </source>
</evidence>
<keyword evidence="3" id="KW-0479">Metal-binding</keyword>
<dbReference type="EMBL" id="CAADFG010000102">
    <property type="protein sequence ID" value="VFJ96321.1"/>
    <property type="molecule type" value="Genomic_DNA"/>
</dbReference>
<keyword evidence="5" id="KW-0170">Cobalt</keyword>
<dbReference type="NCBIfam" id="TIGR00640">
    <property type="entry name" value="acid_CoA_mut_C"/>
    <property type="match status" value="1"/>
</dbReference>
<comment type="cofactor">
    <cofactor evidence="1">
        <name>adenosylcob(III)alamin</name>
        <dbReference type="ChEBI" id="CHEBI:18408"/>
    </cofactor>
</comment>
<evidence type="ECO:0000259" key="6">
    <source>
        <dbReference type="PROSITE" id="PS51332"/>
    </source>
</evidence>
<keyword evidence="4" id="KW-0413">Isomerase</keyword>